<dbReference type="EMBL" id="CANHGI010000006">
    <property type="protein sequence ID" value="CAI5453881.1"/>
    <property type="molecule type" value="Genomic_DNA"/>
</dbReference>
<protein>
    <submittedName>
        <fullName evidence="2">Uncharacterized protein</fullName>
    </submittedName>
</protein>
<reference evidence="2" key="1">
    <citation type="submission" date="2022-11" db="EMBL/GenBank/DDBJ databases">
        <authorList>
            <person name="Kikuchi T."/>
        </authorList>
    </citation>
    <scope>NUCLEOTIDE SEQUENCE</scope>
    <source>
        <strain evidence="2">PS1010</strain>
    </source>
</reference>
<sequence>MFEKLNTPFESKLENHDLHTDRDLANYIKYGSRYDDLTCETDLDERLISELRYEDSDGNVIIERITEKLPKICIEEASVTASVEDVSLGNKDNNHWVYLIIVVLSVGFAKKFFAKHRN</sequence>
<evidence type="ECO:0000313" key="3">
    <source>
        <dbReference type="Proteomes" id="UP001152747"/>
    </source>
</evidence>
<organism evidence="2 3">
    <name type="scientific">Caenorhabditis angaria</name>
    <dbReference type="NCBI Taxonomy" id="860376"/>
    <lineage>
        <taxon>Eukaryota</taxon>
        <taxon>Metazoa</taxon>
        <taxon>Ecdysozoa</taxon>
        <taxon>Nematoda</taxon>
        <taxon>Chromadorea</taxon>
        <taxon>Rhabditida</taxon>
        <taxon>Rhabditina</taxon>
        <taxon>Rhabditomorpha</taxon>
        <taxon>Rhabditoidea</taxon>
        <taxon>Rhabditidae</taxon>
        <taxon>Peloderinae</taxon>
        <taxon>Caenorhabditis</taxon>
    </lineage>
</organism>
<name>A0A9P1NA66_9PELO</name>
<proteinExistence type="predicted"/>
<feature type="transmembrane region" description="Helical" evidence="1">
    <location>
        <begin position="95"/>
        <end position="113"/>
    </location>
</feature>
<comment type="caution">
    <text evidence="2">The sequence shown here is derived from an EMBL/GenBank/DDBJ whole genome shotgun (WGS) entry which is preliminary data.</text>
</comment>
<evidence type="ECO:0000256" key="1">
    <source>
        <dbReference type="SAM" id="Phobius"/>
    </source>
</evidence>
<keyword evidence="1" id="KW-0812">Transmembrane</keyword>
<keyword evidence="1" id="KW-0472">Membrane</keyword>
<accession>A0A9P1NA66</accession>
<evidence type="ECO:0000313" key="2">
    <source>
        <dbReference type="EMBL" id="CAI5453881.1"/>
    </source>
</evidence>
<dbReference type="Proteomes" id="UP001152747">
    <property type="component" value="Unassembled WGS sequence"/>
</dbReference>
<gene>
    <name evidence="2" type="ORF">CAMP_LOCUS16518</name>
</gene>
<keyword evidence="1" id="KW-1133">Transmembrane helix</keyword>
<keyword evidence="3" id="KW-1185">Reference proteome</keyword>
<dbReference type="AlphaFoldDB" id="A0A9P1NA66"/>